<name>A0A4S2KWX2_9HYME</name>
<evidence type="ECO:0000313" key="6">
    <source>
        <dbReference type="Proteomes" id="UP000310200"/>
    </source>
</evidence>
<evidence type="ECO:0000256" key="1">
    <source>
        <dbReference type="ARBA" id="ARBA00006638"/>
    </source>
</evidence>
<gene>
    <name evidence="5" type="ORF">DBV15_11250</name>
</gene>
<keyword evidence="3" id="KW-0233">DNA recombination</keyword>
<dbReference type="GO" id="GO:0000724">
    <property type="term" value="P:double-strand break repair via homologous recombination"/>
    <property type="evidence" value="ECO:0007669"/>
    <property type="project" value="TreeGrafter"/>
</dbReference>
<dbReference type="Pfam" id="PF04098">
    <property type="entry name" value="Rad52_Rad22"/>
    <property type="match status" value="5"/>
</dbReference>
<dbReference type="Gene3D" id="3.30.390.80">
    <property type="entry name" value="DNA repair protein Rad52/59/22"/>
    <property type="match status" value="4"/>
</dbReference>
<protein>
    <submittedName>
        <fullName evidence="5">Uncharacterized protein</fullName>
    </submittedName>
</protein>
<comment type="caution">
    <text evidence="5">The sequence shown here is derived from an EMBL/GenBank/DDBJ whole genome shotgun (WGS) entry which is preliminary data.</text>
</comment>
<dbReference type="InterPro" id="IPR007232">
    <property type="entry name" value="Rad52_Rad59_Rad22"/>
</dbReference>
<dbReference type="SUPFAM" id="SSF54768">
    <property type="entry name" value="dsRNA-binding domain-like"/>
    <property type="match status" value="5"/>
</dbReference>
<organism evidence="5 6">
    <name type="scientific">Temnothorax longispinosus</name>
    <dbReference type="NCBI Taxonomy" id="300112"/>
    <lineage>
        <taxon>Eukaryota</taxon>
        <taxon>Metazoa</taxon>
        <taxon>Ecdysozoa</taxon>
        <taxon>Arthropoda</taxon>
        <taxon>Hexapoda</taxon>
        <taxon>Insecta</taxon>
        <taxon>Pterygota</taxon>
        <taxon>Neoptera</taxon>
        <taxon>Endopterygota</taxon>
        <taxon>Hymenoptera</taxon>
        <taxon>Apocrita</taxon>
        <taxon>Aculeata</taxon>
        <taxon>Formicoidea</taxon>
        <taxon>Formicidae</taxon>
        <taxon>Myrmicinae</taxon>
        <taxon>Temnothorax</taxon>
    </lineage>
</organism>
<dbReference type="GO" id="GO:0006312">
    <property type="term" value="P:mitotic recombination"/>
    <property type="evidence" value="ECO:0007669"/>
    <property type="project" value="TreeGrafter"/>
</dbReference>
<dbReference type="PANTHER" id="PTHR12132:SF1">
    <property type="entry name" value="DNA REPAIR PROTEIN RAD52 HOMOLOG"/>
    <property type="match status" value="1"/>
</dbReference>
<evidence type="ECO:0000256" key="4">
    <source>
        <dbReference type="ARBA" id="ARBA00023204"/>
    </source>
</evidence>
<dbReference type="PANTHER" id="PTHR12132">
    <property type="entry name" value="DNA REPAIR AND RECOMBINATION PROTEIN RAD52, RAD59"/>
    <property type="match status" value="1"/>
</dbReference>
<feature type="non-terminal residue" evidence="5">
    <location>
        <position position="491"/>
    </location>
</feature>
<dbReference type="GO" id="GO:0005634">
    <property type="term" value="C:nucleus"/>
    <property type="evidence" value="ECO:0007669"/>
    <property type="project" value="TreeGrafter"/>
</dbReference>
<sequence length="491" mass="55584">MAGYNKVFGEDKWSHAVMSQILDIYFVEYKYRFSCVSFVKVQLENGDCYQDVGYSYIAEESTKDSSIYSARVGSAINALIRVLLPFGDKIERELQQLQRQIINTFDTADSMDLEADFPDLISAANKVFGEGKWSYTIVNQTLDFIDYKCRVGYVNFVKVQLENGKDYENVGSYIAEESTKSLSIRNARIGSAVNALKRVLLSFGDKIERELQQQRQISFEQSDIQRDVAQIDGTRNSPSNYRAGCVSFVNVQLENGNFHKDVGYCNAEEFTKGLSIYNAGIGSAVNALKRVLLSFGDKIERELQQLQRQIINMFATTYPMDLAVDFPDLISAANKVFGEGKWSHTVVQILDFVDRNDAAINSPGNYRAGCVSFVNVQLENGNFHEDVGYYNTEEITESLSIHKVRITKLKESCGNCKNRLFLNKIFGEGKWRYTVVYQKLDFFDIRARDEYRAACVSSVKVQLENGNFHQDIGCCNAEEPTKGLSIVNARI</sequence>
<reference evidence="5 6" key="1">
    <citation type="journal article" date="2019" name="Philos. Trans. R. Soc. Lond., B, Biol. Sci.">
        <title>Ant behaviour and brain gene expression of defending hosts depend on the ecological success of the intruding social parasite.</title>
        <authorList>
            <person name="Kaur R."/>
            <person name="Stoldt M."/>
            <person name="Jongepier E."/>
            <person name="Feldmeyer B."/>
            <person name="Menzel F."/>
            <person name="Bornberg-Bauer E."/>
            <person name="Foitzik S."/>
        </authorList>
    </citation>
    <scope>NUCLEOTIDE SEQUENCE [LARGE SCALE GENOMIC DNA]</scope>
    <source>
        <tissue evidence="5">Whole body</tissue>
    </source>
</reference>
<dbReference type="AlphaFoldDB" id="A0A4S2KWX2"/>
<dbReference type="InterPro" id="IPR042525">
    <property type="entry name" value="Rad52_Rad59_Rad22_sf"/>
</dbReference>
<keyword evidence="2" id="KW-0227">DNA damage</keyword>
<dbReference type="GO" id="GO:0045002">
    <property type="term" value="P:double-strand break repair via single-strand annealing"/>
    <property type="evidence" value="ECO:0007669"/>
    <property type="project" value="TreeGrafter"/>
</dbReference>
<dbReference type="EMBL" id="QBLH01001196">
    <property type="protein sequence ID" value="TGZ52688.1"/>
    <property type="molecule type" value="Genomic_DNA"/>
</dbReference>
<keyword evidence="4" id="KW-0234">DNA repair</keyword>
<dbReference type="STRING" id="300112.A0A4S2KWX2"/>
<evidence type="ECO:0000256" key="3">
    <source>
        <dbReference type="ARBA" id="ARBA00023172"/>
    </source>
</evidence>
<dbReference type="Proteomes" id="UP000310200">
    <property type="component" value="Unassembled WGS sequence"/>
</dbReference>
<accession>A0A4S2KWX2</accession>
<evidence type="ECO:0000256" key="2">
    <source>
        <dbReference type="ARBA" id="ARBA00022763"/>
    </source>
</evidence>
<keyword evidence="6" id="KW-1185">Reference proteome</keyword>
<evidence type="ECO:0000313" key="5">
    <source>
        <dbReference type="EMBL" id="TGZ52688.1"/>
    </source>
</evidence>
<proteinExistence type="inferred from homology"/>
<dbReference type="InterPro" id="IPR041247">
    <property type="entry name" value="Rad52_fam"/>
</dbReference>
<comment type="similarity">
    <text evidence="1">Belongs to the RAD52 family.</text>
</comment>